<gene>
    <name evidence="7" type="ordered locus">Hore_22040</name>
</gene>
<dbReference type="eggNOG" id="COG2244">
    <property type="taxonomic scope" value="Bacteria"/>
</dbReference>
<dbReference type="KEGG" id="hor:Hore_22040"/>
<dbReference type="PIRSF" id="PIRSF038958">
    <property type="entry name" value="PG_synth_SpoVB"/>
    <property type="match status" value="1"/>
</dbReference>
<dbReference type="Pfam" id="PF01554">
    <property type="entry name" value="MatE"/>
    <property type="match status" value="1"/>
</dbReference>
<dbReference type="InterPro" id="IPR002528">
    <property type="entry name" value="MATE_fam"/>
</dbReference>
<dbReference type="AlphaFoldDB" id="B8D0L3"/>
<evidence type="ECO:0000256" key="5">
    <source>
        <dbReference type="ARBA" id="ARBA00023136"/>
    </source>
</evidence>
<proteinExistence type="predicted"/>
<evidence type="ECO:0000256" key="3">
    <source>
        <dbReference type="ARBA" id="ARBA00022692"/>
    </source>
</evidence>
<evidence type="ECO:0000313" key="7">
    <source>
        <dbReference type="EMBL" id="ACL70949.1"/>
    </source>
</evidence>
<keyword evidence="8" id="KW-1185">Reference proteome</keyword>
<accession>B8D0L3</accession>
<keyword evidence="2" id="KW-1003">Cell membrane</keyword>
<feature type="transmembrane region" description="Helical" evidence="6">
    <location>
        <begin position="387"/>
        <end position="407"/>
    </location>
</feature>
<dbReference type="STRING" id="373903.Hore_22040"/>
<feature type="transmembrane region" description="Helical" evidence="6">
    <location>
        <begin position="47"/>
        <end position="69"/>
    </location>
</feature>
<name>B8D0L3_HALOH</name>
<evidence type="ECO:0000313" key="8">
    <source>
        <dbReference type="Proteomes" id="UP000000719"/>
    </source>
</evidence>
<dbReference type="HOGENOM" id="CLU_022017_2_1_9"/>
<comment type="subcellular location">
    <subcellularLocation>
        <location evidence="1">Cell membrane</location>
        <topology evidence="1">Multi-pass membrane protein</topology>
    </subcellularLocation>
</comment>
<dbReference type="InterPro" id="IPR050833">
    <property type="entry name" value="Poly_Biosynth_Transport"/>
</dbReference>
<dbReference type="RefSeq" id="WP_015923918.1">
    <property type="nucleotide sequence ID" value="NC_011899.1"/>
</dbReference>
<dbReference type="GO" id="GO:0005886">
    <property type="term" value="C:plasma membrane"/>
    <property type="evidence" value="ECO:0007669"/>
    <property type="project" value="UniProtKB-SubCell"/>
</dbReference>
<dbReference type="CDD" id="cd13124">
    <property type="entry name" value="MATE_SpoVB_like"/>
    <property type="match status" value="1"/>
</dbReference>
<keyword evidence="3 6" id="KW-0812">Transmembrane</keyword>
<feature type="transmembrane region" description="Helical" evidence="6">
    <location>
        <begin position="355"/>
        <end position="375"/>
    </location>
</feature>
<evidence type="ECO:0000256" key="4">
    <source>
        <dbReference type="ARBA" id="ARBA00022989"/>
    </source>
</evidence>
<feature type="transmembrane region" description="Helical" evidence="6">
    <location>
        <begin position="186"/>
        <end position="207"/>
    </location>
</feature>
<feature type="transmembrane region" description="Helical" evidence="6">
    <location>
        <begin position="12"/>
        <end position="35"/>
    </location>
</feature>
<feature type="transmembrane region" description="Helical" evidence="6">
    <location>
        <begin position="413"/>
        <end position="438"/>
    </location>
</feature>
<evidence type="ECO:0000256" key="1">
    <source>
        <dbReference type="ARBA" id="ARBA00004651"/>
    </source>
</evidence>
<keyword evidence="4 6" id="KW-1133">Transmembrane helix</keyword>
<evidence type="ECO:0000256" key="6">
    <source>
        <dbReference type="SAM" id="Phobius"/>
    </source>
</evidence>
<dbReference type="Proteomes" id="UP000000719">
    <property type="component" value="Chromosome"/>
</dbReference>
<dbReference type="OrthoDB" id="9775950at2"/>
<evidence type="ECO:0000256" key="2">
    <source>
        <dbReference type="ARBA" id="ARBA00022475"/>
    </source>
</evidence>
<feature type="transmembrane region" description="Helical" evidence="6">
    <location>
        <begin position="89"/>
        <end position="110"/>
    </location>
</feature>
<dbReference type="PANTHER" id="PTHR30250">
    <property type="entry name" value="PST FAMILY PREDICTED COLANIC ACID TRANSPORTER"/>
    <property type="match status" value="1"/>
</dbReference>
<feature type="transmembrane region" description="Helical" evidence="6">
    <location>
        <begin position="122"/>
        <end position="141"/>
    </location>
</feature>
<feature type="transmembrane region" description="Helical" evidence="6">
    <location>
        <begin position="481"/>
        <end position="503"/>
    </location>
</feature>
<dbReference type="GO" id="GO:0015297">
    <property type="term" value="F:antiporter activity"/>
    <property type="evidence" value="ECO:0007669"/>
    <property type="project" value="InterPro"/>
</dbReference>
<sequence>MEKQSLLKGAFILIIAGFINRVLGFILRIILVQMIGDEGLGLFQMVYPFFITLLLISTASFPTAISKLIPERLARNDKKGVYQLLKTSLLFVGGMGLLTGTLLYFLSGFVSQNIFGDPRTRIILMTLTPALFITPLASSLRGFFQGHHTMIPTAVSQITEQINRMGSTLVMVSITGYLGLKYQAASIGLGISIGELSGLIILLYFFVTHIKTDNKKITPLRIKTGVFHCFKEITKIAFPITAGRLINSLMLSVEAILIPRQLQNSGLGVREATSLFGQLSGMVEQIIFFPTVVTIGLTTSLIPNISDAHARNNITKIRKNYQDVIRVTTYLGFPLTVIFFLRGREICNLLFNFPAAGPILSAMALTATFIYYLHVSSGMLNGLGKPQLALLNLGIGSAIKLTGIYFLTPRPELRIIGSIISITLGYIAAAILNFFTIGNTIGYDLDIKQTLVKPLFSSFLIFIITPYLSRILHPLYNLYNIRLVTLLELVILGFVYLITMFAIKAITADDIKRFTGN</sequence>
<feature type="transmembrane region" description="Helical" evidence="6">
    <location>
        <begin position="324"/>
        <end position="343"/>
    </location>
</feature>
<protein>
    <submittedName>
        <fullName evidence="7">Polysaccharide biosynthesis protein</fullName>
    </submittedName>
</protein>
<dbReference type="InterPro" id="IPR002797">
    <property type="entry name" value="Polysacc_synth"/>
</dbReference>
<dbReference type="InterPro" id="IPR024923">
    <property type="entry name" value="PG_synth_SpoVB"/>
</dbReference>
<dbReference type="PANTHER" id="PTHR30250:SF21">
    <property type="entry name" value="LIPID II FLIPPASE MURJ"/>
    <property type="match status" value="1"/>
</dbReference>
<dbReference type="GO" id="GO:0042910">
    <property type="term" value="F:xenobiotic transmembrane transporter activity"/>
    <property type="evidence" value="ECO:0007669"/>
    <property type="project" value="InterPro"/>
</dbReference>
<feature type="transmembrane region" description="Helical" evidence="6">
    <location>
        <begin position="450"/>
        <end position="469"/>
    </location>
</feature>
<dbReference type="Pfam" id="PF01943">
    <property type="entry name" value="Polysacc_synt"/>
    <property type="match status" value="1"/>
</dbReference>
<organism evidence="7 8">
    <name type="scientific">Halothermothrix orenii (strain H 168 / OCM 544 / DSM 9562)</name>
    <dbReference type="NCBI Taxonomy" id="373903"/>
    <lineage>
        <taxon>Bacteria</taxon>
        <taxon>Bacillati</taxon>
        <taxon>Bacillota</taxon>
        <taxon>Clostridia</taxon>
        <taxon>Halanaerobiales</taxon>
        <taxon>Halothermotrichaceae</taxon>
        <taxon>Halothermothrix</taxon>
    </lineage>
</organism>
<keyword evidence="5 6" id="KW-0472">Membrane</keyword>
<reference evidence="7 8" key="1">
    <citation type="journal article" date="2009" name="PLoS ONE">
        <title>Genome analysis of the anaerobic thermohalophilic bacterium Halothermothrix orenii.</title>
        <authorList>
            <person name="Mavromatis K."/>
            <person name="Ivanova N."/>
            <person name="Anderson I."/>
            <person name="Lykidis A."/>
            <person name="Hooper S.D."/>
            <person name="Sun H."/>
            <person name="Kunin V."/>
            <person name="Lapidus A."/>
            <person name="Hugenholtz P."/>
            <person name="Patel B."/>
            <person name="Kyrpides N.C."/>
        </authorList>
    </citation>
    <scope>NUCLEOTIDE SEQUENCE [LARGE SCALE GENOMIC DNA]</scope>
    <source>
        <strain evidence="8">H 168 / OCM 544 / DSM 9562</strain>
    </source>
</reference>
<dbReference type="EMBL" id="CP001098">
    <property type="protein sequence ID" value="ACL70949.1"/>
    <property type="molecule type" value="Genomic_DNA"/>
</dbReference>